<accession>A0A0K0FX76</accession>
<dbReference type="GO" id="GO:0003676">
    <property type="term" value="F:nucleic acid binding"/>
    <property type="evidence" value="ECO:0007669"/>
    <property type="project" value="InterPro"/>
</dbReference>
<dbReference type="STRING" id="75913.A0A0K0FX76"/>
<reference evidence="4" key="2">
    <citation type="submission" date="2015-08" db="UniProtKB">
        <authorList>
            <consortium name="WormBaseParasite"/>
        </authorList>
    </citation>
    <scope>IDENTIFICATION</scope>
</reference>
<reference evidence="3" key="1">
    <citation type="submission" date="2014-07" db="EMBL/GenBank/DDBJ databases">
        <authorList>
            <person name="Martin A.A"/>
            <person name="De Silva N."/>
        </authorList>
    </citation>
    <scope>NUCLEOTIDE SEQUENCE</scope>
</reference>
<evidence type="ECO:0000256" key="1">
    <source>
        <dbReference type="ARBA" id="ARBA00022801"/>
    </source>
</evidence>
<dbReference type="SUPFAM" id="SSF50630">
    <property type="entry name" value="Acid proteases"/>
    <property type="match status" value="1"/>
</dbReference>
<evidence type="ECO:0000313" key="3">
    <source>
        <dbReference type="Proteomes" id="UP000035680"/>
    </source>
</evidence>
<name>A0A0K0FX76_STRVS</name>
<dbReference type="GO" id="GO:0004190">
    <property type="term" value="F:aspartic-type endopeptidase activity"/>
    <property type="evidence" value="ECO:0007669"/>
    <property type="project" value="InterPro"/>
</dbReference>
<proteinExistence type="predicted"/>
<dbReference type="InterPro" id="IPR001995">
    <property type="entry name" value="Peptidase_A2_cat"/>
</dbReference>
<evidence type="ECO:0000259" key="2">
    <source>
        <dbReference type="PROSITE" id="PS50175"/>
    </source>
</evidence>
<dbReference type="WBParaSite" id="SVE_1704800.1">
    <property type="protein sequence ID" value="SVE_1704800.1"/>
    <property type="gene ID" value="SVE_1704800"/>
</dbReference>
<dbReference type="InterPro" id="IPR021109">
    <property type="entry name" value="Peptidase_aspartic_dom_sf"/>
</dbReference>
<dbReference type="SUPFAM" id="SSF57756">
    <property type="entry name" value="Retrovirus zinc finger-like domains"/>
    <property type="match status" value="1"/>
</dbReference>
<dbReference type="GO" id="GO:0006508">
    <property type="term" value="P:proteolysis"/>
    <property type="evidence" value="ECO:0007669"/>
    <property type="project" value="InterPro"/>
</dbReference>
<dbReference type="PROSITE" id="PS50175">
    <property type="entry name" value="ASP_PROT_RETROV"/>
    <property type="match status" value="1"/>
</dbReference>
<dbReference type="InterPro" id="IPR036875">
    <property type="entry name" value="Znf_CCHC_sf"/>
</dbReference>
<protein>
    <submittedName>
        <fullName evidence="4">Peptidase A2 domain-containing protein</fullName>
    </submittedName>
</protein>
<evidence type="ECO:0000313" key="4">
    <source>
        <dbReference type="WBParaSite" id="SVE_1704800.1"/>
    </source>
</evidence>
<sequence>PPWPYRLQVKIILCCSKKAKVGFIENKMLTTGKLITTAKTLKLFNGREDEKGSFRCFICKTEGHRKFECPGLEGEKRWKKENDAKGVKKICSNFDDRSSNQVVIEPKPIKLEVNDQVLSTEGVLDTKADVTVIPWHIWKELDKPILEELPVQLTGPGGTKLKAEGFFKLTVRGPVGSVENLRCVVMREEELLLDPGTFIQLFGTLENACRKVATPIKTNFNSIKSYLETYPEIYDESIPKDKKIEVDYVLNEGPLIRKVCKPRKMEANLREM</sequence>
<dbReference type="Proteomes" id="UP000035680">
    <property type="component" value="Unassembled WGS sequence"/>
</dbReference>
<keyword evidence="3" id="KW-1185">Reference proteome</keyword>
<feature type="domain" description="Peptidase A2" evidence="2">
    <location>
        <begin position="120"/>
        <end position="158"/>
    </location>
</feature>
<dbReference type="GO" id="GO:0008270">
    <property type="term" value="F:zinc ion binding"/>
    <property type="evidence" value="ECO:0007669"/>
    <property type="project" value="InterPro"/>
</dbReference>
<dbReference type="AlphaFoldDB" id="A0A0K0FX76"/>
<keyword evidence="1" id="KW-0378">Hydrolase</keyword>
<organism evidence="3 4">
    <name type="scientific">Strongyloides venezuelensis</name>
    <name type="common">Threadworm</name>
    <dbReference type="NCBI Taxonomy" id="75913"/>
    <lineage>
        <taxon>Eukaryota</taxon>
        <taxon>Metazoa</taxon>
        <taxon>Ecdysozoa</taxon>
        <taxon>Nematoda</taxon>
        <taxon>Chromadorea</taxon>
        <taxon>Rhabditida</taxon>
        <taxon>Tylenchina</taxon>
        <taxon>Panagrolaimomorpha</taxon>
        <taxon>Strongyloidoidea</taxon>
        <taxon>Strongyloididae</taxon>
        <taxon>Strongyloides</taxon>
    </lineage>
</organism>